<evidence type="ECO:0000256" key="3">
    <source>
        <dbReference type="ARBA" id="ARBA00022475"/>
    </source>
</evidence>
<keyword evidence="12" id="KW-1185">Reference proteome</keyword>
<reference evidence="11 12" key="1">
    <citation type="journal article" date="2015" name="Int. J. Syst. Evol. Microbiol.">
        <title>Carboxylicivirga linearis sp. nov., isolated from a sea cucumber culture pond.</title>
        <authorList>
            <person name="Wang F.Q."/>
            <person name="Zhou Y.X."/>
            <person name="Lin X.Z."/>
            <person name="Chen G.J."/>
            <person name="Du Z.J."/>
        </authorList>
    </citation>
    <scope>NUCLEOTIDE SEQUENCE [LARGE SCALE GENOMIC DNA]</scope>
    <source>
        <strain evidence="11 12">FB218</strain>
    </source>
</reference>
<dbReference type="Pfam" id="PF07264">
    <property type="entry name" value="EI24"/>
    <property type="match status" value="1"/>
</dbReference>
<evidence type="ECO:0000256" key="1">
    <source>
        <dbReference type="ARBA" id="ARBA00004141"/>
    </source>
</evidence>
<evidence type="ECO:0000256" key="9">
    <source>
        <dbReference type="ARBA" id="ARBA00023136"/>
    </source>
</evidence>
<dbReference type="PANTHER" id="PTHR37468:SF1">
    <property type="entry name" value="SULFATE TRANSPORTER CYSZ"/>
    <property type="match status" value="1"/>
</dbReference>
<keyword evidence="5" id="KW-0028">Amino-acid biosynthesis</keyword>
<comment type="subcellular location">
    <subcellularLocation>
        <location evidence="1">Membrane</location>
        <topology evidence="1">Multi-pass membrane protein</topology>
    </subcellularLocation>
</comment>
<evidence type="ECO:0000256" key="4">
    <source>
        <dbReference type="ARBA" id="ARBA00022519"/>
    </source>
</evidence>
<keyword evidence="7 10" id="KW-1133">Transmembrane helix</keyword>
<feature type="transmembrane region" description="Helical" evidence="10">
    <location>
        <begin position="145"/>
        <end position="166"/>
    </location>
</feature>
<dbReference type="InterPro" id="IPR059112">
    <property type="entry name" value="CysZ/EI24"/>
</dbReference>
<comment type="caution">
    <text evidence="11">The sequence shown here is derived from an EMBL/GenBank/DDBJ whole genome shotgun (WGS) entry which is preliminary data.</text>
</comment>
<keyword evidence="6 10" id="KW-0812">Transmembrane</keyword>
<evidence type="ECO:0000256" key="6">
    <source>
        <dbReference type="ARBA" id="ARBA00022692"/>
    </source>
</evidence>
<protein>
    <submittedName>
        <fullName evidence="11">EI24 domain-containing protein</fullName>
    </submittedName>
</protein>
<evidence type="ECO:0000256" key="2">
    <source>
        <dbReference type="ARBA" id="ARBA00022448"/>
    </source>
</evidence>
<feature type="transmembrane region" description="Helical" evidence="10">
    <location>
        <begin position="68"/>
        <end position="88"/>
    </location>
</feature>
<keyword evidence="4" id="KW-0997">Cell inner membrane</keyword>
<keyword evidence="9 10" id="KW-0472">Membrane</keyword>
<dbReference type="InterPro" id="IPR050480">
    <property type="entry name" value="CysZ-like"/>
</dbReference>
<dbReference type="PANTHER" id="PTHR37468">
    <property type="entry name" value="SULFATE TRANSPORTER CYSZ"/>
    <property type="match status" value="1"/>
</dbReference>
<accession>A0ABS5JUA1</accession>
<evidence type="ECO:0000256" key="8">
    <source>
        <dbReference type="ARBA" id="ARBA00023032"/>
    </source>
</evidence>
<dbReference type="EMBL" id="JAGUCO010000005">
    <property type="protein sequence ID" value="MBS2098467.1"/>
    <property type="molecule type" value="Genomic_DNA"/>
</dbReference>
<dbReference type="RefSeq" id="WP_212215710.1">
    <property type="nucleotide sequence ID" value="NZ_JAGUCO010000005.1"/>
</dbReference>
<dbReference type="Proteomes" id="UP000708576">
    <property type="component" value="Unassembled WGS sequence"/>
</dbReference>
<keyword evidence="2" id="KW-0813">Transport</keyword>
<organism evidence="11 12">
    <name type="scientific">Carboxylicivirga linearis</name>
    <dbReference type="NCBI Taxonomy" id="1628157"/>
    <lineage>
        <taxon>Bacteria</taxon>
        <taxon>Pseudomonadati</taxon>
        <taxon>Bacteroidota</taxon>
        <taxon>Bacteroidia</taxon>
        <taxon>Marinilabiliales</taxon>
        <taxon>Marinilabiliaceae</taxon>
        <taxon>Carboxylicivirga</taxon>
    </lineage>
</organism>
<proteinExistence type="predicted"/>
<evidence type="ECO:0000256" key="10">
    <source>
        <dbReference type="SAM" id="Phobius"/>
    </source>
</evidence>
<keyword evidence="3" id="KW-1003">Cell membrane</keyword>
<sequence>MNYSQGFRLGLKSYSEAFRFIRQNNLGWFFIFPLVLNVLLFALGFYSVSSLGSELIEYLNEWLGIESWDFWGASFLAGTIKWLIWIVLRLLFFVVYAYVGGYIILIALSPAFAFLSERTEKILTGSDLPFNFSQFLKDIWRGVVLALRNLAVEMLFTLLLFIISFIPVVGWFTAVVLFLISAYFYGFSFMDYTFERRKFNVKTSIRYMRSNKGLAIGNGLIFALVLLIPFIGVTLAGFFSIVSVVGATIAANKAIETDQSGF</sequence>
<gene>
    <name evidence="11" type="ORF">KEM10_09260</name>
</gene>
<keyword evidence="8" id="KW-0764">Sulfate transport</keyword>
<evidence type="ECO:0000313" key="11">
    <source>
        <dbReference type="EMBL" id="MBS2098467.1"/>
    </source>
</evidence>
<feature type="transmembrane region" description="Helical" evidence="10">
    <location>
        <begin position="94"/>
        <end position="115"/>
    </location>
</feature>
<evidence type="ECO:0000256" key="7">
    <source>
        <dbReference type="ARBA" id="ARBA00022989"/>
    </source>
</evidence>
<name>A0ABS5JUA1_9BACT</name>
<feature type="transmembrane region" description="Helical" evidence="10">
    <location>
        <begin position="215"/>
        <end position="239"/>
    </location>
</feature>
<evidence type="ECO:0000256" key="5">
    <source>
        <dbReference type="ARBA" id="ARBA00022605"/>
    </source>
</evidence>
<evidence type="ECO:0000313" key="12">
    <source>
        <dbReference type="Proteomes" id="UP000708576"/>
    </source>
</evidence>
<feature type="transmembrane region" description="Helical" evidence="10">
    <location>
        <begin position="26"/>
        <end position="48"/>
    </location>
</feature>